<accession>A0ABV1GG63</accession>
<keyword evidence="2" id="KW-1185">Reference proteome</keyword>
<evidence type="ECO:0000313" key="2">
    <source>
        <dbReference type="Proteomes" id="UP001477672"/>
    </source>
</evidence>
<evidence type="ECO:0000313" key="1">
    <source>
        <dbReference type="EMBL" id="MEQ2520842.1"/>
    </source>
</evidence>
<gene>
    <name evidence="1" type="ORF">WMO24_10440</name>
</gene>
<dbReference type="RefSeq" id="WP_349216390.1">
    <property type="nucleotide sequence ID" value="NZ_JBBMFA010000097.1"/>
</dbReference>
<protein>
    <submittedName>
        <fullName evidence="1">Uncharacterized protein</fullName>
    </submittedName>
</protein>
<dbReference type="Proteomes" id="UP001477672">
    <property type="component" value="Unassembled WGS sequence"/>
</dbReference>
<sequence length="236" mass="27090">MIYFLNCFLQSECGAPVFRDPSVVDLFPSFGDAYAAGKQFFHRQIDLLKEDDLSQEEWMTSGWSYFFDIREYSPDCEWKREWMFRFDGQPLHSRWVLYQNGIGVEAPCAQVPGILLCRAQDYHPGDLILLRQKYGDPLWSVVVEIVPCRNASRTFPEADGSFWLSGLTLKEEFFFLDEIDPCQTGLPPKTAVPPLDLLLLSEWIRSGKPLPEQLFDATCQGLLCTSDLVRIGDLWA</sequence>
<name>A0ABV1GG63_9FIRM</name>
<dbReference type="EMBL" id="JBBMFA010000097">
    <property type="protein sequence ID" value="MEQ2520842.1"/>
    <property type="molecule type" value="Genomic_DNA"/>
</dbReference>
<comment type="caution">
    <text evidence="1">The sequence shown here is derived from an EMBL/GenBank/DDBJ whole genome shotgun (WGS) entry which is preliminary data.</text>
</comment>
<reference evidence="1 2" key="1">
    <citation type="submission" date="2024-03" db="EMBL/GenBank/DDBJ databases">
        <title>Human intestinal bacterial collection.</title>
        <authorList>
            <person name="Pauvert C."/>
            <person name="Hitch T.C.A."/>
            <person name="Clavel T."/>
        </authorList>
    </citation>
    <scope>NUCLEOTIDE SEQUENCE [LARGE SCALE GENOMIC DNA]</scope>
    <source>
        <strain evidence="1 2">CLA-JM-H11</strain>
    </source>
</reference>
<proteinExistence type="predicted"/>
<organism evidence="1 2">
    <name type="scientific">Ruthenibacterium intestinale</name>
    <dbReference type="NCBI Taxonomy" id="3133163"/>
    <lineage>
        <taxon>Bacteria</taxon>
        <taxon>Bacillati</taxon>
        <taxon>Bacillota</taxon>
        <taxon>Clostridia</taxon>
        <taxon>Eubacteriales</taxon>
        <taxon>Oscillospiraceae</taxon>
        <taxon>Ruthenibacterium</taxon>
    </lineage>
</organism>